<evidence type="ECO:0000313" key="3">
    <source>
        <dbReference type="Proteomes" id="UP001642260"/>
    </source>
</evidence>
<reference evidence="2 3" key="1">
    <citation type="submission" date="2022-03" db="EMBL/GenBank/DDBJ databases">
        <authorList>
            <person name="Macdonald S."/>
            <person name="Ahmed S."/>
            <person name="Newling K."/>
        </authorList>
    </citation>
    <scope>NUCLEOTIDE SEQUENCE [LARGE SCALE GENOMIC DNA]</scope>
</reference>
<evidence type="ECO:0000256" key="1">
    <source>
        <dbReference type="SAM" id="Coils"/>
    </source>
</evidence>
<keyword evidence="3" id="KW-1185">Reference proteome</keyword>
<comment type="caution">
    <text evidence="2">The sequence shown here is derived from an EMBL/GenBank/DDBJ whole genome shotgun (WGS) entry which is preliminary data.</text>
</comment>
<name>A0ABC8JAL6_ERUVS</name>
<gene>
    <name evidence="2" type="ORF">ERUC_LOCUS8230</name>
</gene>
<protein>
    <submittedName>
        <fullName evidence="2">Uncharacterized protein</fullName>
    </submittedName>
</protein>
<dbReference type="Proteomes" id="UP001642260">
    <property type="component" value="Unassembled WGS sequence"/>
</dbReference>
<keyword evidence="1" id="KW-0175">Coiled coil</keyword>
<accession>A0ABC8JAL6</accession>
<evidence type="ECO:0000313" key="2">
    <source>
        <dbReference type="EMBL" id="CAH8318431.1"/>
    </source>
</evidence>
<dbReference type="AlphaFoldDB" id="A0ABC8JAL6"/>
<feature type="coiled-coil region" evidence="1">
    <location>
        <begin position="40"/>
        <end position="67"/>
    </location>
</feature>
<sequence length="72" mass="8266">MKMKICDLERVSSSLVKDSERFNSELEILIMDTRACESFVTRLESVANGLEKEFRGFEKELQDSKMEAAMAI</sequence>
<organism evidence="2 3">
    <name type="scientific">Eruca vesicaria subsp. sativa</name>
    <name type="common">Garden rocket</name>
    <name type="synonym">Eruca sativa</name>
    <dbReference type="NCBI Taxonomy" id="29727"/>
    <lineage>
        <taxon>Eukaryota</taxon>
        <taxon>Viridiplantae</taxon>
        <taxon>Streptophyta</taxon>
        <taxon>Embryophyta</taxon>
        <taxon>Tracheophyta</taxon>
        <taxon>Spermatophyta</taxon>
        <taxon>Magnoliopsida</taxon>
        <taxon>eudicotyledons</taxon>
        <taxon>Gunneridae</taxon>
        <taxon>Pentapetalae</taxon>
        <taxon>rosids</taxon>
        <taxon>malvids</taxon>
        <taxon>Brassicales</taxon>
        <taxon>Brassicaceae</taxon>
        <taxon>Brassiceae</taxon>
        <taxon>Eruca</taxon>
    </lineage>
</organism>
<proteinExistence type="predicted"/>
<dbReference type="EMBL" id="CAKOAT010086266">
    <property type="protein sequence ID" value="CAH8318431.1"/>
    <property type="molecule type" value="Genomic_DNA"/>
</dbReference>